<evidence type="ECO:0000313" key="9">
    <source>
        <dbReference type="Proteomes" id="UP000002431"/>
    </source>
</evidence>
<dbReference type="SMART" id="SM00487">
    <property type="entry name" value="DEXDc"/>
    <property type="match status" value="1"/>
</dbReference>
<evidence type="ECO:0000259" key="7">
    <source>
        <dbReference type="PROSITE" id="PS51194"/>
    </source>
</evidence>
<organism evidence="8 9">
    <name type="scientific">Deinococcus geothermalis (strain DSM 11300 / CIP 105573 / AG-3a)</name>
    <dbReference type="NCBI Taxonomy" id="319795"/>
    <lineage>
        <taxon>Bacteria</taxon>
        <taxon>Thermotogati</taxon>
        <taxon>Deinococcota</taxon>
        <taxon>Deinococci</taxon>
        <taxon>Deinococcales</taxon>
        <taxon>Deinococcaceae</taxon>
        <taxon>Deinococcus</taxon>
    </lineage>
</organism>
<dbReference type="SMART" id="SM00490">
    <property type="entry name" value="HELICc"/>
    <property type="match status" value="1"/>
</dbReference>
<accession>Q1IY45</accession>
<dbReference type="PROSITE" id="PS51192">
    <property type="entry name" value="HELICASE_ATP_BIND_1"/>
    <property type="match status" value="1"/>
</dbReference>
<dbReference type="InterPro" id="IPR049730">
    <property type="entry name" value="SNF2/RAD54-like_C"/>
</dbReference>
<dbReference type="InterPro" id="IPR014001">
    <property type="entry name" value="Helicase_ATP-bd"/>
</dbReference>
<dbReference type="InterPro" id="IPR057342">
    <property type="entry name" value="DEXDc_RapA"/>
</dbReference>
<feature type="domain" description="Helicase C-terminal" evidence="7">
    <location>
        <begin position="465"/>
        <end position="616"/>
    </location>
</feature>
<dbReference type="eggNOG" id="COG0553">
    <property type="taxonomic scope" value="Bacteria"/>
</dbReference>
<dbReference type="GO" id="GO:0016787">
    <property type="term" value="F:hydrolase activity"/>
    <property type="evidence" value="ECO:0007669"/>
    <property type="project" value="UniProtKB-KW"/>
</dbReference>
<evidence type="ECO:0000313" key="8">
    <source>
        <dbReference type="EMBL" id="ABF45839.1"/>
    </source>
</evidence>
<keyword evidence="4" id="KW-0067">ATP-binding</keyword>
<gene>
    <name evidence="8" type="ordered locus">Dgeo_1544</name>
</gene>
<keyword evidence="3" id="KW-0347">Helicase</keyword>
<keyword evidence="2" id="KW-0378">Hydrolase</keyword>
<dbReference type="EMBL" id="CP000359">
    <property type="protein sequence ID" value="ABF45839.1"/>
    <property type="molecule type" value="Genomic_DNA"/>
</dbReference>
<dbReference type="GO" id="GO:0004386">
    <property type="term" value="F:helicase activity"/>
    <property type="evidence" value="ECO:0007669"/>
    <property type="project" value="UniProtKB-KW"/>
</dbReference>
<dbReference type="PANTHER" id="PTHR45766:SF6">
    <property type="entry name" value="SWI_SNF-RELATED MATRIX-ASSOCIATED ACTIN-DEPENDENT REGULATOR OF CHROMATIN SUBFAMILY A-LIKE PROTEIN 1"/>
    <property type="match status" value="1"/>
</dbReference>
<evidence type="ECO:0000256" key="5">
    <source>
        <dbReference type="SAM" id="MobiDB-lite"/>
    </source>
</evidence>
<dbReference type="InterPro" id="IPR027417">
    <property type="entry name" value="P-loop_NTPase"/>
</dbReference>
<dbReference type="SUPFAM" id="SSF52540">
    <property type="entry name" value="P-loop containing nucleoside triphosphate hydrolases"/>
    <property type="match status" value="1"/>
</dbReference>
<reference evidence="8" key="1">
    <citation type="submission" date="2006-04" db="EMBL/GenBank/DDBJ databases">
        <title>Complete sequence of chromosome of Deinococcus geothermalis DSM 11300.</title>
        <authorList>
            <consortium name="US DOE Joint Genome Institute"/>
            <person name="Copeland A."/>
            <person name="Lucas S."/>
            <person name="Lapidus A."/>
            <person name="Barry K."/>
            <person name="Detter J.C."/>
            <person name="Glavina del Rio T."/>
            <person name="Hammon N."/>
            <person name="Israni S."/>
            <person name="Dalin E."/>
            <person name="Tice H."/>
            <person name="Pitluck S."/>
            <person name="Brettin T."/>
            <person name="Bruce D."/>
            <person name="Han C."/>
            <person name="Tapia R."/>
            <person name="Saunders E."/>
            <person name="Gilna P."/>
            <person name="Schmutz J."/>
            <person name="Larimer F."/>
            <person name="Land M."/>
            <person name="Hauser L."/>
            <person name="Kyrpides N."/>
            <person name="Kim E."/>
            <person name="Daly M.J."/>
            <person name="Fredrickson J.K."/>
            <person name="Makarova K.S."/>
            <person name="Gaidamakova E.K."/>
            <person name="Zhai M."/>
            <person name="Richardson P."/>
        </authorList>
    </citation>
    <scope>NUCLEOTIDE SEQUENCE</scope>
    <source>
        <strain evidence="8">DSM 11300</strain>
    </source>
</reference>
<dbReference type="Pfam" id="PF00176">
    <property type="entry name" value="SNF2-rel_dom"/>
    <property type="match status" value="1"/>
</dbReference>
<dbReference type="InterPro" id="IPR038718">
    <property type="entry name" value="SNF2-like_sf"/>
</dbReference>
<dbReference type="InterPro" id="IPR001650">
    <property type="entry name" value="Helicase_C-like"/>
</dbReference>
<dbReference type="GO" id="GO:0005524">
    <property type="term" value="F:ATP binding"/>
    <property type="evidence" value="ECO:0007669"/>
    <property type="project" value="UniProtKB-KW"/>
</dbReference>
<evidence type="ECO:0000256" key="4">
    <source>
        <dbReference type="ARBA" id="ARBA00022840"/>
    </source>
</evidence>
<dbReference type="PROSITE" id="PS51194">
    <property type="entry name" value="HELICASE_CTER"/>
    <property type="match status" value="1"/>
</dbReference>
<name>Q1IY45_DEIGD</name>
<keyword evidence="9" id="KW-1185">Reference proteome</keyword>
<dbReference type="AlphaFoldDB" id="Q1IY45"/>
<dbReference type="InterPro" id="IPR000330">
    <property type="entry name" value="SNF2_N"/>
</dbReference>
<feature type="compositionally biased region" description="Polar residues" evidence="5">
    <location>
        <begin position="425"/>
        <end position="436"/>
    </location>
</feature>
<dbReference type="PANTHER" id="PTHR45766">
    <property type="entry name" value="DNA ANNEALING HELICASE AND ENDONUCLEASE ZRANB3 FAMILY MEMBER"/>
    <property type="match status" value="1"/>
</dbReference>
<sequence>MKYDIGSMVKTRGREWIVLPESSEDFLLLKSLGGSDLEVAGVYVGPGGEGVSSASFSLPQATSFSDASSARLLRDAAKLAIRSGAGPFRSLARLGVEPRPYQLVPLLMALRLTPVRLLIADDVGIGKTVEAALIARELLDRGEIGRLAVLCPPHLAEQWQAELRSKFGIDATPVLPTTVKRLERQCRVGESIFERFKHVIVSLDFVKTDRWRDDFLRKAPELVIVDEAHTCAEGSEGRSKRHQRYRLLEGLAADPERNLILVTATPHSGKEDAFRSLLKLLNPEFASLPLDLSGQQNERARAQLARHLVQRKRADVRSYMDAQTPFPERSDAETTYTLHPEYARLFGDVLAYARESVQDTGEALNRQRIRWWAALGLLRALASSPAAAAETLSNRATLADEQDVGLIDSLGQDLVYDPAEDEGQTLDTTPGTQTESEASEDTRRLLEFAARAEALRGGKDAKLGKLTGIVKDLLASGHHPIVFCRFIATAEYVAQALRSGLDGVEVRAVTGRLSPEEREAVVADLATAERRILVATDCLSEGINLQQDFSAVIHYDLPWNPTRLEQREGRVDRYGQPSKAVKVVTLYGADNRIDRIILEVLVRKHRTIRGTLGLSVPAPDEVENVLDLVFQKVLLGENRESMMTPLFELPESHDLELRWQEAANREMRSRSRFAQRSINPEEVAQELAATRAALGDTLAVERFVLDTLKLAGVTVTARNGRYEIERPGLPELRDLFGNGLRVRFDDVQERGTVTLGRNSALVEGLASFVLGQALDDQEGSLAKRAGVIRTAGVSTQTTLLLLRHRFHLNGRKGNRTWQTLAEELDPVAFRGSPAEPQWLSAEEVRALFDLQPDSNLPAPVKQQRLEGVLGGFGALQPHLLERTEDRARELLEAHERVRGAARGLGATYALEAPTPPDVLGLYLFLPQPVGGRS</sequence>
<dbReference type="KEGG" id="dge:Dgeo_1544"/>
<proteinExistence type="predicted"/>
<dbReference type="Gene3D" id="3.40.50.10810">
    <property type="entry name" value="Tandem AAA-ATPase domain"/>
    <property type="match status" value="1"/>
</dbReference>
<feature type="domain" description="Helicase ATP-binding" evidence="6">
    <location>
        <begin position="108"/>
        <end position="284"/>
    </location>
</feature>
<dbReference type="CDD" id="cd18793">
    <property type="entry name" value="SF2_C_SNF"/>
    <property type="match status" value="1"/>
</dbReference>
<evidence type="ECO:0000259" key="6">
    <source>
        <dbReference type="PROSITE" id="PS51192"/>
    </source>
</evidence>
<dbReference type="RefSeq" id="WP_011530673.1">
    <property type="nucleotide sequence ID" value="NC_008025.1"/>
</dbReference>
<dbReference type="STRING" id="319795.Dgeo_1544"/>
<evidence type="ECO:0000256" key="2">
    <source>
        <dbReference type="ARBA" id="ARBA00022801"/>
    </source>
</evidence>
<feature type="region of interest" description="Disordered" evidence="5">
    <location>
        <begin position="420"/>
        <end position="440"/>
    </location>
</feature>
<evidence type="ECO:0000256" key="3">
    <source>
        <dbReference type="ARBA" id="ARBA00022806"/>
    </source>
</evidence>
<dbReference type="Proteomes" id="UP000002431">
    <property type="component" value="Chromosome"/>
</dbReference>
<protein>
    <submittedName>
        <fullName evidence="8">Helicase-like protein</fullName>
    </submittedName>
</protein>
<keyword evidence="1" id="KW-0547">Nucleotide-binding</keyword>
<evidence type="ECO:0000256" key="1">
    <source>
        <dbReference type="ARBA" id="ARBA00022741"/>
    </source>
</evidence>
<dbReference type="HOGENOM" id="CLU_009866_1_0_0"/>
<dbReference type="CDD" id="cd18011">
    <property type="entry name" value="DEXDc_RapA"/>
    <property type="match status" value="1"/>
</dbReference>
<dbReference type="Pfam" id="PF00271">
    <property type="entry name" value="Helicase_C"/>
    <property type="match status" value="1"/>
</dbReference>
<dbReference type="Gene3D" id="3.40.50.300">
    <property type="entry name" value="P-loop containing nucleotide triphosphate hydrolases"/>
    <property type="match status" value="1"/>
</dbReference>